<dbReference type="Pfam" id="PF02635">
    <property type="entry name" value="DsrE"/>
    <property type="match status" value="1"/>
</dbReference>
<evidence type="ECO:0000313" key="1">
    <source>
        <dbReference type="EMBL" id="KCZ70945.1"/>
    </source>
</evidence>
<comment type="caution">
    <text evidence="1">The sequence shown here is derived from an EMBL/GenBank/DDBJ whole genome shotgun (WGS) entry which is preliminary data.</text>
</comment>
<protein>
    <submittedName>
        <fullName evidence="1">Uncharacterized protein</fullName>
    </submittedName>
</protein>
<proteinExistence type="predicted"/>
<dbReference type="SUPFAM" id="SSF75169">
    <property type="entry name" value="DsrEFH-like"/>
    <property type="match status" value="1"/>
</dbReference>
<dbReference type="Proteomes" id="UP000027153">
    <property type="component" value="Unassembled WGS sequence"/>
</dbReference>
<dbReference type="OrthoDB" id="373326at2157"/>
<dbReference type="RefSeq" id="WP_048092988.1">
    <property type="nucleotide sequence ID" value="NZ_JMIY01000007.1"/>
</dbReference>
<dbReference type="InterPro" id="IPR003787">
    <property type="entry name" value="Sulphur_relay_DsrE/F-like"/>
</dbReference>
<name>A0A062V6F9_9EURY</name>
<organism evidence="1 2">
    <name type="scientific">Candidatus Methanoperedens nitratireducens</name>
    <dbReference type="NCBI Taxonomy" id="1392998"/>
    <lineage>
        <taxon>Archaea</taxon>
        <taxon>Methanobacteriati</taxon>
        <taxon>Methanobacteriota</taxon>
        <taxon>Stenosarchaea group</taxon>
        <taxon>Methanomicrobia</taxon>
        <taxon>Methanosarcinales</taxon>
        <taxon>ANME-2 cluster</taxon>
        <taxon>Candidatus Methanoperedentaceae</taxon>
        <taxon>Candidatus Methanoperedens</taxon>
    </lineage>
</organism>
<gene>
    <name evidence="1" type="ORF">ANME2D_02974</name>
</gene>
<keyword evidence="2" id="KW-1185">Reference proteome</keyword>
<dbReference type="EMBL" id="JMIY01000007">
    <property type="protein sequence ID" value="KCZ70945.1"/>
    <property type="molecule type" value="Genomic_DNA"/>
</dbReference>
<dbReference type="AlphaFoldDB" id="A0A062V6F9"/>
<dbReference type="InterPro" id="IPR027396">
    <property type="entry name" value="DsrEFH-like"/>
</dbReference>
<dbReference type="Gene3D" id="3.40.1260.10">
    <property type="entry name" value="DsrEFH-like"/>
    <property type="match status" value="1"/>
</dbReference>
<evidence type="ECO:0000313" key="2">
    <source>
        <dbReference type="Proteomes" id="UP000027153"/>
    </source>
</evidence>
<sequence length="109" mass="11860">MTNLLLVLSKDPYTTEIPNLVLDIGLNARAKKGSNVSLYLVEDGVTAARKSEFGNKLLDAKKKGIRILADDKAVQSRGLDGNLIPGVDIKEIGTLLDHIVEDNTIVAWF</sequence>
<reference evidence="1 2" key="1">
    <citation type="journal article" date="2013" name="Nature">
        <title>Anaerobic oxidation of methane coupled to nitrate reduction in a novel archaeal lineage.</title>
        <authorList>
            <person name="Haroon M.F."/>
            <person name="Hu S."/>
            <person name="Shi Y."/>
            <person name="Imelfort M."/>
            <person name="Keller J."/>
            <person name="Hugenholtz P."/>
            <person name="Yuan Z."/>
            <person name="Tyson G.W."/>
        </authorList>
    </citation>
    <scope>NUCLEOTIDE SEQUENCE [LARGE SCALE GENOMIC DNA]</scope>
    <source>
        <strain evidence="1 2">ANME-2d</strain>
    </source>
</reference>
<accession>A0A062V6F9</accession>